<dbReference type="EMBL" id="VBSP01000026">
    <property type="protein sequence ID" value="TLQ40618.1"/>
    <property type="molecule type" value="Genomic_DNA"/>
</dbReference>
<name>A0A5R9DWG2_9LACT</name>
<dbReference type="InterPro" id="IPR007793">
    <property type="entry name" value="DivIVA_fam"/>
</dbReference>
<comment type="caution">
    <text evidence="3">The sequence shown here is derived from an EMBL/GenBank/DDBJ whole genome shotgun (WGS) entry which is preliminary data.</text>
</comment>
<dbReference type="AlphaFoldDB" id="A0A5R9DWG2"/>
<feature type="region of interest" description="Disordered" evidence="2">
    <location>
        <begin position="154"/>
        <end position="178"/>
    </location>
</feature>
<evidence type="ECO:0000313" key="3">
    <source>
        <dbReference type="EMBL" id="TLQ40618.1"/>
    </source>
</evidence>
<protein>
    <submittedName>
        <fullName evidence="3">Uncharacterized protein</fullName>
    </submittedName>
</protein>
<sequence length="216" mass="24436">MVDISKSLFGYNTSQVDSMMSQQTSKIDELEKKIESLESQLATYIELESALKEGIVDARQKGSQIIEDSAGQAEQIISKANEQATQLKEETINRGNDLLNGGNALRDRLTFMKDEMREMVDQVSEFIDGTDFESLFPKSEVDQFTMQINEFSDGKVEKRKESDEESVSESTLTDEEKRELEKLIHEVIANDAASKETQGPERNIEKKLIELRTLNG</sequence>
<dbReference type="Pfam" id="PF05103">
    <property type="entry name" value="DivIVA"/>
    <property type="match status" value="1"/>
</dbReference>
<evidence type="ECO:0000313" key="4">
    <source>
        <dbReference type="Proteomes" id="UP000306420"/>
    </source>
</evidence>
<feature type="coiled-coil region" evidence="1">
    <location>
        <begin position="20"/>
        <end position="90"/>
    </location>
</feature>
<dbReference type="OrthoDB" id="2138987at2"/>
<proteinExistence type="predicted"/>
<organism evidence="3 4">
    <name type="scientific">Ruoffia tabacinasalis</name>
    <dbReference type="NCBI Taxonomy" id="87458"/>
    <lineage>
        <taxon>Bacteria</taxon>
        <taxon>Bacillati</taxon>
        <taxon>Bacillota</taxon>
        <taxon>Bacilli</taxon>
        <taxon>Lactobacillales</taxon>
        <taxon>Aerococcaceae</taxon>
        <taxon>Ruoffia</taxon>
    </lineage>
</organism>
<keyword evidence="1" id="KW-0175">Coiled coil</keyword>
<dbReference type="Proteomes" id="UP000306420">
    <property type="component" value="Unassembled WGS sequence"/>
</dbReference>
<accession>A0A5R9DWG2</accession>
<dbReference type="RefSeq" id="WP_138404838.1">
    <property type="nucleotide sequence ID" value="NZ_CP144682.1"/>
</dbReference>
<evidence type="ECO:0000256" key="2">
    <source>
        <dbReference type="SAM" id="MobiDB-lite"/>
    </source>
</evidence>
<evidence type="ECO:0000256" key="1">
    <source>
        <dbReference type="SAM" id="Coils"/>
    </source>
</evidence>
<reference evidence="3 4" key="1">
    <citation type="submission" date="2019-05" db="EMBL/GenBank/DDBJ databases">
        <title>The metagenome of a microbial culture collection derived from dairy environment covers the genomic content of the human microbiome.</title>
        <authorList>
            <person name="Roder T."/>
            <person name="Wuthrich D."/>
            <person name="Sattari Z."/>
            <person name="Von Ah U."/>
            <person name="Bar C."/>
            <person name="Ronchi F."/>
            <person name="Macpherson A.J."/>
            <person name="Ganal-Vonarburg S.C."/>
            <person name="Bruggmann R."/>
            <person name="Vergeres G."/>
        </authorList>
    </citation>
    <scope>NUCLEOTIDE SEQUENCE [LARGE SCALE GENOMIC DNA]</scope>
    <source>
        <strain evidence="3 4">FAM 24227</strain>
    </source>
</reference>
<gene>
    <name evidence="3" type="ORF">FEZ33_07765</name>
</gene>